<reference evidence="4" key="1">
    <citation type="submission" date="2016-10" db="EMBL/GenBank/DDBJ databases">
        <authorList>
            <person name="Varghese N."/>
            <person name="Submissions S."/>
        </authorList>
    </citation>
    <scope>NUCLEOTIDE SEQUENCE [LARGE SCALE GENOMIC DNA]</scope>
    <source>
        <strain evidence="4">DSM 22951</strain>
    </source>
</reference>
<dbReference type="Proteomes" id="UP000250028">
    <property type="component" value="Unassembled WGS sequence"/>
</dbReference>
<gene>
    <name evidence="3" type="ORF">SAMN04489750_1294</name>
</gene>
<dbReference type="InterPro" id="IPR036265">
    <property type="entry name" value="HIT-like_sf"/>
</dbReference>
<evidence type="ECO:0000259" key="2">
    <source>
        <dbReference type="PROSITE" id="PS51084"/>
    </source>
</evidence>
<dbReference type="GO" id="GO:0009117">
    <property type="term" value="P:nucleotide metabolic process"/>
    <property type="evidence" value="ECO:0007669"/>
    <property type="project" value="TreeGrafter"/>
</dbReference>
<dbReference type="InterPro" id="IPR011146">
    <property type="entry name" value="HIT-like"/>
</dbReference>
<dbReference type="Pfam" id="PF01230">
    <property type="entry name" value="HIT"/>
    <property type="match status" value="1"/>
</dbReference>
<keyword evidence="4" id="KW-1185">Reference proteome</keyword>
<evidence type="ECO:0000313" key="3">
    <source>
        <dbReference type="EMBL" id="SSA33995.1"/>
    </source>
</evidence>
<accession>A0A2Y8ZPY9</accession>
<name>A0A2Y8ZPY9_9MICO</name>
<evidence type="ECO:0000313" key="4">
    <source>
        <dbReference type="Proteomes" id="UP000250028"/>
    </source>
</evidence>
<organism evidence="3 4">
    <name type="scientific">Branchiibius hedensis</name>
    <dbReference type="NCBI Taxonomy" id="672460"/>
    <lineage>
        <taxon>Bacteria</taxon>
        <taxon>Bacillati</taxon>
        <taxon>Actinomycetota</taxon>
        <taxon>Actinomycetes</taxon>
        <taxon>Micrococcales</taxon>
        <taxon>Dermacoccaceae</taxon>
        <taxon>Branchiibius</taxon>
    </lineage>
</organism>
<keyword evidence="3" id="KW-0378">Hydrolase</keyword>
<protein>
    <submittedName>
        <fullName evidence="3">Diadenosine tetraphosphate (Ap4A) hydrolase</fullName>
    </submittedName>
</protein>
<feature type="short sequence motif" description="Histidine triad motif" evidence="1">
    <location>
        <begin position="98"/>
        <end position="102"/>
    </location>
</feature>
<dbReference type="SUPFAM" id="SSF54197">
    <property type="entry name" value="HIT-like"/>
    <property type="match status" value="1"/>
</dbReference>
<evidence type="ECO:0000256" key="1">
    <source>
        <dbReference type="PROSITE-ProRule" id="PRU00464"/>
    </source>
</evidence>
<dbReference type="InterPro" id="IPR001310">
    <property type="entry name" value="Histidine_triad_HIT"/>
</dbReference>
<dbReference type="EMBL" id="UESZ01000001">
    <property type="protein sequence ID" value="SSA33995.1"/>
    <property type="molecule type" value="Genomic_DNA"/>
</dbReference>
<dbReference type="PANTHER" id="PTHR46648:SF1">
    <property type="entry name" value="ADENOSINE 5'-MONOPHOSPHORAMIDASE HNT1"/>
    <property type="match status" value="1"/>
</dbReference>
<sequence length="157" mass="17189">MDTASCYPCRHEALESLPPRENVVSTAHWRAAHAFNSTLPGWLVLVPRTHVMSFADLPAAAADELGGLIRGLSVALREVTGCVKTYVMQFAEAEGFGHLHIHLVPRAADLPDELKGPRVFGYLTDDTSRWLPDEALDEIAAQVTSAWEQIAGLSSRR</sequence>
<dbReference type="GO" id="GO:0016787">
    <property type="term" value="F:hydrolase activity"/>
    <property type="evidence" value="ECO:0007669"/>
    <property type="project" value="UniProtKB-KW"/>
</dbReference>
<dbReference type="PANTHER" id="PTHR46648">
    <property type="entry name" value="HIT FAMILY PROTEIN 1"/>
    <property type="match status" value="1"/>
</dbReference>
<dbReference type="RefSeq" id="WP_245934027.1">
    <property type="nucleotide sequence ID" value="NZ_QGDN01000001.1"/>
</dbReference>
<proteinExistence type="predicted"/>
<dbReference type="Gene3D" id="3.30.428.10">
    <property type="entry name" value="HIT-like"/>
    <property type="match status" value="1"/>
</dbReference>
<feature type="domain" description="HIT" evidence="2">
    <location>
        <begin position="40"/>
        <end position="115"/>
    </location>
</feature>
<dbReference type="AlphaFoldDB" id="A0A2Y8ZPY9"/>
<dbReference type="PROSITE" id="PS51084">
    <property type="entry name" value="HIT_2"/>
    <property type="match status" value="1"/>
</dbReference>